<gene>
    <name evidence="2" type="ORF">BJ508DRAFT_304648</name>
</gene>
<reference evidence="2 3" key="1">
    <citation type="journal article" date="2018" name="Nat. Ecol. Evol.">
        <title>Pezizomycetes genomes reveal the molecular basis of ectomycorrhizal truffle lifestyle.</title>
        <authorList>
            <person name="Murat C."/>
            <person name="Payen T."/>
            <person name="Noel B."/>
            <person name="Kuo A."/>
            <person name="Morin E."/>
            <person name="Chen J."/>
            <person name="Kohler A."/>
            <person name="Krizsan K."/>
            <person name="Balestrini R."/>
            <person name="Da Silva C."/>
            <person name="Montanini B."/>
            <person name="Hainaut M."/>
            <person name="Levati E."/>
            <person name="Barry K.W."/>
            <person name="Belfiori B."/>
            <person name="Cichocki N."/>
            <person name="Clum A."/>
            <person name="Dockter R.B."/>
            <person name="Fauchery L."/>
            <person name="Guy J."/>
            <person name="Iotti M."/>
            <person name="Le Tacon F."/>
            <person name="Lindquist E.A."/>
            <person name="Lipzen A."/>
            <person name="Malagnac F."/>
            <person name="Mello A."/>
            <person name="Molinier V."/>
            <person name="Miyauchi S."/>
            <person name="Poulain J."/>
            <person name="Riccioni C."/>
            <person name="Rubini A."/>
            <person name="Sitrit Y."/>
            <person name="Splivallo R."/>
            <person name="Traeger S."/>
            <person name="Wang M."/>
            <person name="Zifcakova L."/>
            <person name="Wipf D."/>
            <person name="Zambonelli A."/>
            <person name="Paolocci F."/>
            <person name="Nowrousian M."/>
            <person name="Ottonello S."/>
            <person name="Baldrian P."/>
            <person name="Spatafora J.W."/>
            <person name="Henrissat B."/>
            <person name="Nagy L.G."/>
            <person name="Aury J.M."/>
            <person name="Wincker P."/>
            <person name="Grigoriev I.V."/>
            <person name="Bonfante P."/>
            <person name="Martin F.M."/>
        </authorList>
    </citation>
    <scope>NUCLEOTIDE SEQUENCE [LARGE SCALE GENOMIC DNA]</scope>
    <source>
        <strain evidence="2 3">RN42</strain>
    </source>
</reference>
<accession>A0A3N4IDB3</accession>
<sequence>MARMLAGSVDIGNDIDWSQFESVYDLRMPLSTASELFDIGPPSLITDSTYTDDFNTPLSWSNSPHGSVAPTSCVLPYLHTGDQFSNNDHESFSLPSDANSALSQHAYEPYADVDYNSLCLFEREIPIDDSSSLSGSAFPPSSATEHFPIYSNICINATMAPAQQVAVKRNSTRVQRLNPEKKVERPSGQESTTWVRYIFSGPETAQESYATELQDTGTSPSAYADSDSTSVTGNGSVQTRTEYFHCSQCPTPSVRFGRKHDLKRHIEEKHGNSSTLQCSMENFFVSRIGGCPSMRKHGVHGKGCNAPIKRPDYFLRGHLKLGKEEIQSLKALEQQEARVRRQPTGHF</sequence>
<keyword evidence="3" id="KW-1185">Reference proteome</keyword>
<dbReference type="Proteomes" id="UP000275078">
    <property type="component" value="Unassembled WGS sequence"/>
</dbReference>
<evidence type="ECO:0000313" key="2">
    <source>
        <dbReference type="EMBL" id="RPA83457.1"/>
    </source>
</evidence>
<organism evidence="2 3">
    <name type="scientific">Ascobolus immersus RN42</name>
    <dbReference type="NCBI Taxonomy" id="1160509"/>
    <lineage>
        <taxon>Eukaryota</taxon>
        <taxon>Fungi</taxon>
        <taxon>Dikarya</taxon>
        <taxon>Ascomycota</taxon>
        <taxon>Pezizomycotina</taxon>
        <taxon>Pezizomycetes</taxon>
        <taxon>Pezizales</taxon>
        <taxon>Ascobolaceae</taxon>
        <taxon>Ascobolus</taxon>
    </lineage>
</organism>
<dbReference type="EMBL" id="ML119664">
    <property type="protein sequence ID" value="RPA83457.1"/>
    <property type="molecule type" value="Genomic_DNA"/>
</dbReference>
<protein>
    <submittedName>
        <fullName evidence="2">Uncharacterized protein</fullName>
    </submittedName>
</protein>
<feature type="region of interest" description="Disordered" evidence="1">
    <location>
        <begin position="214"/>
        <end position="234"/>
    </location>
</feature>
<dbReference type="AlphaFoldDB" id="A0A3N4IDB3"/>
<evidence type="ECO:0000256" key="1">
    <source>
        <dbReference type="SAM" id="MobiDB-lite"/>
    </source>
</evidence>
<evidence type="ECO:0000313" key="3">
    <source>
        <dbReference type="Proteomes" id="UP000275078"/>
    </source>
</evidence>
<name>A0A3N4IDB3_ASCIM</name>
<proteinExistence type="predicted"/>